<feature type="compositionally biased region" description="Basic and acidic residues" evidence="1">
    <location>
        <begin position="1"/>
        <end position="14"/>
    </location>
</feature>
<name>A0ABS8N8N4_9CLOT</name>
<proteinExistence type="predicted"/>
<organism evidence="2 3">
    <name type="scientific">Clostridium aromativorans</name>
    <dbReference type="NCBI Taxonomy" id="2836848"/>
    <lineage>
        <taxon>Bacteria</taxon>
        <taxon>Bacillati</taxon>
        <taxon>Bacillota</taxon>
        <taxon>Clostridia</taxon>
        <taxon>Eubacteriales</taxon>
        <taxon>Clostridiaceae</taxon>
        <taxon>Clostridium</taxon>
    </lineage>
</organism>
<dbReference type="EMBL" id="JAJJPB010000024">
    <property type="protein sequence ID" value="MCC9296181.1"/>
    <property type="molecule type" value="Genomic_DNA"/>
</dbReference>
<comment type="caution">
    <text evidence="2">The sequence shown here is derived from an EMBL/GenBank/DDBJ whole genome shotgun (WGS) entry which is preliminary data.</text>
</comment>
<accession>A0ABS8N8N4</accession>
<reference evidence="2" key="1">
    <citation type="submission" date="2021-11" db="EMBL/GenBank/DDBJ databases">
        <authorList>
            <person name="Qingchun L."/>
            <person name="Dong Z."/>
            <person name="Zongwei Q."/>
            <person name="Jia Z."/>
            <person name="Duotao L."/>
        </authorList>
    </citation>
    <scope>NUCLEOTIDE SEQUENCE</scope>
    <source>
        <strain evidence="2">WLY-B-L2</strain>
    </source>
</reference>
<protein>
    <submittedName>
        <fullName evidence="2">Uncharacterized protein</fullName>
    </submittedName>
</protein>
<dbReference type="Proteomes" id="UP001165422">
    <property type="component" value="Unassembled WGS sequence"/>
</dbReference>
<keyword evidence="3" id="KW-1185">Reference proteome</keyword>
<gene>
    <name evidence="2" type="ORF">LN736_15075</name>
</gene>
<sequence length="54" mass="6259">MSKSIHDKTKDIKQKKGKNTQPIGNSDFESKTRWKVYSSKKGYQICGRDTHSEQ</sequence>
<evidence type="ECO:0000313" key="2">
    <source>
        <dbReference type="EMBL" id="MCC9296181.1"/>
    </source>
</evidence>
<feature type="region of interest" description="Disordered" evidence="1">
    <location>
        <begin position="1"/>
        <end position="30"/>
    </location>
</feature>
<evidence type="ECO:0000313" key="3">
    <source>
        <dbReference type="Proteomes" id="UP001165422"/>
    </source>
</evidence>
<dbReference type="RefSeq" id="WP_179977419.1">
    <property type="nucleotide sequence ID" value="NZ_JAJJPB010000024.1"/>
</dbReference>
<evidence type="ECO:0000256" key="1">
    <source>
        <dbReference type="SAM" id="MobiDB-lite"/>
    </source>
</evidence>